<accession>A0A2P2K194</accession>
<organism evidence="2">
    <name type="scientific">Rhizophora mucronata</name>
    <name type="common">Asiatic mangrove</name>
    <dbReference type="NCBI Taxonomy" id="61149"/>
    <lineage>
        <taxon>Eukaryota</taxon>
        <taxon>Viridiplantae</taxon>
        <taxon>Streptophyta</taxon>
        <taxon>Embryophyta</taxon>
        <taxon>Tracheophyta</taxon>
        <taxon>Spermatophyta</taxon>
        <taxon>Magnoliopsida</taxon>
        <taxon>eudicotyledons</taxon>
        <taxon>Gunneridae</taxon>
        <taxon>Pentapetalae</taxon>
        <taxon>rosids</taxon>
        <taxon>fabids</taxon>
        <taxon>Malpighiales</taxon>
        <taxon>Rhizophoraceae</taxon>
        <taxon>Rhizophora</taxon>
    </lineage>
</organism>
<dbReference type="CDD" id="cd00303">
    <property type="entry name" value="retropepsin_like"/>
    <property type="match status" value="1"/>
</dbReference>
<name>A0A2P2K194_RHIMU</name>
<proteinExistence type="predicted"/>
<dbReference type="PANTHER" id="PTHR15503:SF45">
    <property type="entry name" value="RNA-DIRECTED DNA POLYMERASE HOMOLOG"/>
    <property type="match status" value="1"/>
</dbReference>
<dbReference type="PANTHER" id="PTHR15503">
    <property type="entry name" value="LDOC1 RELATED"/>
    <property type="match status" value="1"/>
</dbReference>
<dbReference type="InterPro" id="IPR032567">
    <property type="entry name" value="RTL1-rel"/>
</dbReference>
<dbReference type="Gene3D" id="2.40.70.10">
    <property type="entry name" value="Acid Proteases"/>
    <property type="match status" value="1"/>
</dbReference>
<dbReference type="SUPFAM" id="SSF50630">
    <property type="entry name" value="Acid proteases"/>
    <property type="match status" value="1"/>
</dbReference>
<sequence length="267" mass="28950">MNAMMAVLNPEKANEEPQANMGCVQQLGNLSKHASPAVPKEKGLLYVDVAINGKVACAMLDTGATHNFMDVQEANRLSLQLTKGIGTIKAVNSDAKLVHGIAHGVAVQIGEWTDKMDFTIVPIDDFKVVLGLAFFCEALAFPVLASRSLVVVDAHKIRVVPLKRKEKSQPSMISALQFKRGLKTGPSYVATIRELSDGEDVAAPTPTLPQPIQAVLTKFKDVMPSELPKKLPPKRDVDHHIELEPGAKPPAMAPYRMAPPELAKLRK</sequence>
<evidence type="ECO:0000256" key="1">
    <source>
        <dbReference type="SAM" id="MobiDB-lite"/>
    </source>
</evidence>
<protein>
    <submittedName>
        <fullName evidence="2">Uncharacterized protein LOC105647934</fullName>
    </submittedName>
</protein>
<dbReference type="Gene3D" id="3.10.10.10">
    <property type="entry name" value="HIV Type 1 Reverse Transcriptase, subunit A, domain 1"/>
    <property type="match status" value="1"/>
</dbReference>
<feature type="compositionally biased region" description="Basic and acidic residues" evidence="1">
    <location>
        <begin position="226"/>
        <end position="245"/>
    </location>
</feature>
<reference evidence="2" key="1">
    <citation type="submission" date="2018-02" db="EMBL/GenBank/DDBJ databases">
        <title>Rhizophora mucronata_Transcriptome.</title>
        <authorList>
            <person name="Meera S.P."/>
            <person name="Sreeshan A."/>
            <person name="Augustine A."/>
        </authorList>
    </citation>
    <scope>NUCLEOTIDE SEQUENCE</scope>
    <source>
        <tissue evidence="2">Leaf</tissue>
    </source>
</reference>
<evidence type="ECO:0000313" key="2">
    <source>
        <dbReference type="EMBL" id="MBW99497.1"/>
    </source>
</evidence>
<dbReference type="AlphaFoldDB" id="A0A2P2K194"/>
<dbReference type="InterPro" id="IPR021109">
    <property type="entry name" value="Peptidase_aspartic_dom_sf"/>
</dbReference>
<dbReference type="Pfam" id="PF13975">
    <property type="entry name" value="gag-asp_proteas"/>
    <property type="match status" value="1"/>
</dbReference>
<feature type="region of interest" description="Disordered" evidence="1">
    <location>
        <begin position="226"/>
        <end position="267"/>
    </location>
</feature>
<dbReference type="EMBL" id="GGEC01019014">
    <property type="protein sequence ID" value="MBW99497.1"/>
    <property type="molecule type" value="Transcribed_RNA"/>
</dbReference>